<evidence type="ECO:0000313" key="1">
    <source>
        <dbReference type="EMBL" id="KAK5581781.1"/>
    </source>
</evidence>
<organism evidence="1 2">
    <name type="scientific">Dictyostelium firmibasis</name>
    <dbReference type="NCBI Taxonomy" id="79012"/>
    <lineage>
        <taxon>Eukaryota</taxon>
        <taxon>Amoebozoa</taxon>
        <taxon>Evosea</taxon>
        <taxon>Eumycetozoa</taxon>
        <taxon>Dictyostelia</taxon>
        <taxon>Dictyosteliales</taxon>
        <taxon>Dictyosteliaceae</taxon>
        <taxon>Dictyostelium</taxon>
    </lineage>
</organism>
<accession>A0AAN7YWY3</accession>
<keyword evidence="2" id="KW-1185">Reference proteome</keyword>
<proteinExistence type="predicted"/>
<evidence type="ECO:0000313" key="2">
    <source>
        <dbReference type="Proteomes" id="UP001344447"/>
    </source>
</evidence>
<name>A0AAN7YWY3_9MYCE</name>
<dbReference type="Proteomes" id="UP001344447">
    <property type="component" value="Unassembled WGS sequence"/>
</dbReference>
<dbReference type="AlphaFoldDB" id="A0AAN7YWY3"/>
<comment type="caution">
    <text evidence="1">The sequence shown here is derived from an EMBL/GenBank/DDBJ whole genome shotgun (WGS) entry which is preliminary data.</text>
</comment>
<dbReference type="InterPro" id="IPR002885">
    <property type="entry name" value="PPR_rpt"/>
</dbReference>
<dbReference type="SUPFAM" id="SSF48452">
    <property type="entry name" value="TPR-like"/>
    <property type="match status" value="1"/>
</dbReference>
<reference evidence="1 2" key="1">
    <citation type="submission" date="2023-11" db="EMBL/GenBank/DDBJ databases">
        <title>Dfirmibasis_genome.</title>
        <authorList>
            <person name="Edelbroek B."/>
            <person name="Kjellin J."/>
            <person name="Jerlstrom-Hultqvist J."/>
            <person name="Soderbom F."/>
        </authorList>
    </citation>
    <scope>NUCLEOTIDE SEQUENCE [LARGE SCALE GENOMIC DNA]</scope>
    <source>
        <strain evidence="1 2">TNS-C-14</strain>
    </source>
</reference>
<dbReference type="EMBL" id="JAVFKY010000001">
    <property type="protein sequence ID" value="KAK5581781.1"/>
    <property type="molecule type" value="Genomic_DNA"/>
</dbReference>
<dbReference type="GO" id="GO:0005739">
    <property type="term" value="C:mitochondrion"/>
    <property type="evidence" value="ECO:0007669"/>
    <property type="project" value="TreeGrafter"/>
</dbReference>
<dbReference type="GO" id="GO:0140053">
    <property type="term" value="P:mitochondrial gene expression"/>
    <property type="evidence" value="ECO:0007669"/>
    <property type="project" value="TreeGrafter"/>
</dbReference>
<dbReference type="Gene3D" id="1.25.40.10">
    <property type="entry name" value="Tetratricopeptide repeat domain"/>
    <property type="match status" value="1"/>
</dbReference>
<protein>
    <recommendedName>
        <fullName evidence="3">Pentatricopeptide repeat-containing protein</fullName>
    </recommendedName>
</protein>
<dbReference type="GO" id="GO:0003729">
    <property type="term" value="F:mRNA binding"/>
    <property type="evidence" value="ECO:0007669"/>
    <property type="project" value="TreeGrafter"/>
</dbReference>
<dbReference type="PANTHER" id="PTHR47938:SF35">
    <property type="entry name" value="PENTATRICOPEPTIDE REPEAT-CONTAINING PROTEIN 4, MITOCHONDRIAL-RELATED"/>
    <property type="match status" value="1"/>
</dbReference>
<gene>
    <name evidence="1" type="ORF">RB653_003359</name>
</gene>
<dbReference type="InterPro" id="IPR011990">
    <property type="entry name" value="TPR-like_helical_dom_sf"/>
</dbReference>
<dbReference type="Pfam" id="PF01535">
    <property type="entry name" value="PPR"/>
    <property type="match status" value="2"/>
</dbReference>
<dbReference type="PANTHER" id="PTHR47938">
    <property type="entry name" value="RESPIRATORY COMPLEX I CHAPERONE (CIA84), PUTATIVE (AFU_ORTHOLOGUE AFUA_2G06020)-RELATED"/>
    <property type="match status" value="1"/>
</dbReference>
<evidence type="ECO:0008006" key="3">
    <source>
        <dbReference type="Google" id="ProtNLM"/>
    </source>
</evidence>
<sequence>MKRITNVFGIFRNNIINLKLNNSINSNNNIKNIIKYTTSLSPESVSAFSLNRFYCTSFGINHRKSSKQKFLQSNNNGEENFKIYKSLVNKKSDKFFYSTILNDFYSLGQYNHAIKVFNEISGDPTLSDKYILSRVISIYSQMGEMEKCLEIFNDDYKELDEVVGTMFITGYLKESNFEEAMKWFEKCNNLELKIDSQMYMTLILKLSKIGQYGIIDMLLNQMESKKLKCDDKIYTALFSGLQNFKGEGHLERLEKYYQQLKKDVNLFKTMDSILLKSIVDAFYSKKQYSQVTDLYYEIKPIINNFDISVSFVSIIKSFKMVKPKSHEDIIQLWSSVSNPKSKHYSNYFNFINSSIEYGWYTIDQFNLPDIIEVEIEKIKNKNQIQQLHEQEHIFQTDIFIINQIINWHLIQNDIPFAWSIFQYTLTKSLADVKTFFYVIKYLSTHSTNPIVYNNIKEIVTSSYYIYRISKSEEYKKVIWIPILKHLSSNEYQEQLMKLLKLLKEFTFEDLSFYSKSFPNTTIKNQNNNNY</sequence>